<dbReference type="InterPro" id="IPR000962">
    <property type="entry name" value="Znf_DskA_TraR"/>
</dbReference>
<protein>
    <submittedName>
        <fullName evidence="7">TraR/DksA family transcriptional regulator</fullName>
    </submittedName>
</protein>
<dbReference type="PROSITE" id="PS51128">
    <property type="entry name" value="ZF_DKSA_2"/>
    <property type="match status" value="1"/>
</dbReference>
<keyword evidence="3" id="KW-0862">Zinc</keyword>
<evidence type="ECO:0000256" key="3">
    <source>
        <dbReference type="ARBA" id="ARBA00022833"/>
    </source>
</evidence>
<gene>
    <name evidence="7" type="ORF">DN412_31755</name>
</gene>
<evidence type="ECO:0000259" key="6">
    <source>
        <dbReference type="Pfam" id="PF01258"/>
    </source>
</evidence>
<dbReference type="Proteomes" id="UP000255165">
    <property type="component" value="Unassembled WGS sequence"/>
</dbReference>
<keyword evidence="2" id="KW-0863">Zinc-finger</keyword>
<evidence type="ECO:0000313" key="7">
    <source>
        <dbReference type="EMBL" id="RDK06404.1"/>
    </source>
</evidence>
<comment type="caution">
    <text evidence="7">The sequence shown here is derived from an EMBL/GenBank/DDBJ whole genome shotgun (WGS) entry which is preliminary data.</text>
</comment>
<organism evidence="7 8">
    <name type="scientific">Cupriavidus lacunae</name>
    <dbReference type="NCBI Taxonomy" id="2666307"/>
    <lineage>
        <taxon>Bacteria</taxon>
        <taxon>Pseudomonadati</taxon>
        <taxon>Pseudomonadota</taxon>
        <taxon>Betaproteobacteria</taxon>
        <taxon>Burkholderiales</taxon>
        <taxon>Burkholderiaceae</taxon>
        <taxon>Cupriavidus</taxon>
    </lineage>
</organism>
<dbReference type="PANTHER" id="PTHR33823">
    <property type="entry name" value="RNA POLYMERASE-BINDING TRANSCRIPTION FACTOR DKSA-RELATED"/>
    <property type="match status" value="1"/>
</dbReference>
<evidence type="ECO:0000256" key="1">
    <source>
        <dbReference type="ARBA" id="ARBA00022723"/>
    </source>
</evidence>
<accession>A0A370NLC4</accession>
<dbReference type="EMBL" id="QKWJ01000064">
    <property type="protein sequence ID" value="RDK06404.1"/>
    <property type="molecule type" value="Genomic_DNA"/>
</dbReference>
<dbReference type="PANTHER" id="PTHR33823:SF2">
    <property type="entry name" value="RNA POLYMERASE-BINDING TRANSCRIPTION FACTOR DKSA"/>
    <property type="match status" value="1"/>
</dbReference>
<dbReference type="GO" id="GO:0008270">
    <property type="term" value="F:zinc ion binding"/>
    <property type="evidence" value="ECO:0007669"/>
    <property type="project" value="UniProtKB-KW"/>
</dbReference>
<dbReference type="Gene3D" id="1.20.120.910">
    <property type="entry name" value="DksA, coiled-coil domain"/>
    <property type="match status" value="1"/>
</dbReference>
<dbReference type="AlphaFoldDB" id="A0A370NLC4"/>
<proteinExistence type="predicted"/>
<dbReference type="Pfam" id="PF01258">
    <property type="entry name" value="zf-dskA_traR"/>
    <property type="match status" value="1"/>
</dbReference>
<evidence type="ECO:0000313" key="8">
    <source>
        <dbReference type="Proteomes" id="UP000255165"/>
    </source>
</evidence>
<dbReference type="SUPFAM" id="SSF57716">
    <property type="entry name" value="Glucocorticoid receptor-like (DNA-binding domain)"/>
    <property type="match status" value="1"/>
</dbReference>
<feature type="zinc finger region" description="dksA C4-type" evidence="4">
    <location>
        <begin position="85"/>
        <end position="109"/>
    </location>
</feature>
<evidence type="ECO:0000256" key="4">
    <source>
        <dbReference type="PROSITE-ProRule" id="PRU00510"/>
    </source>
</evidence>
<evidence type="ECO:0000256" key="5">
    <source>
        <dbReference type="SAM" id="MobiDB-lite"/>
    </source>
</evidence>
<evidence type="ECO:0000256" key="2">
    <source>
        <dbReference type="ARBA" id="ARBA00022771"/>
    </source>
</evidence>
<reference evidence="8" key="1">
    <citation type="submission" date="2018-06" db="EMBL/GenBank/DDBJ databases">
        <authorList>
            <person name="Feng T."/>
            <person name="Jeon C.O."/>
        </authorList>
    </citation>
    <scope>NUCLEOTIDE SEQUENCE [LARGE SCALE GENOMIC DNA]</scope>
    <source>
        <strain evidence="8">S23</strain>
    </source>
</reference>
<keyword evidence="8" id="KW-1185">Reference proteome</keyword>
<sequence length="118" mass="13200">MLTARETVSLAAQLDAEEARIHAAVGSADTPMTPLAQREPQDKSDLADEEITQQQDDAMLDHYRMQLADIAAARARMQHGQYGICIDCQQPIPFTRLQARPTAMRCTACQCRREHLYG</sequence>
<feature type="region of interest" description="Disordered" evidence="5">
    <location>
        <begin position="25"/>
        <end position="48"/>
    </location>
</feature>
<name>A0A370NLC4_9BURK</name>
<feature type="domain" description="Zinc finger DksA/TraR C4-type" evidence="6">
    <location>
        <begin position="80"/>
        <end position="115"/>
    </location>
</feature>
<keyword evidence="1" id="KW-0479">Metal-binding</keyword>